<evidence type="ECO:0000313" key="1">
    <source>
        <dbReference type="EMBL" id="MPN30252.1"/>
    </source>
</evidence>
<reference evidence="1" key="1">
    <citation type="submission" date="2019-08" db="EMBL/GenBank/DDBJ databases">
        <authorList>
            <person name="Kucharzyk K."/>
            <person name="Murdoch R.W."/>
            <person name="Higgins S."/>
            <person name="Loffler F."/>
        </authorList>
    </citation>
    <scope>NUCLEOTIDE SEQUENCE</scope>
</reference>
<organism evidence="1">
    <name type="scientific">bioreactor metagenome</name>
    <dbReference type="NCBI Taxonomy" id="1076179"/>
    <lineage>
        <taxon>unclassified sequences</taxon>
        <taxon>metagenomes</taxon>
        <taxon>ecological metagenomes</taxon>
    </lineage>
</organism>
<protein>
    <submittedName>
        <fullName evidence="1">Uncharacterized protein</fullName>
    </submittedName>
</protein>
<dbReference type="AlphaFoldDB" id="A0A645GW38"/>
<sequence length="117" mass="12565">MNITTVQGELDANAARKLTMKARTEAIEAAAVPFMETAFRDIKTAASMGRGALRYEETALDPKIIALVLKYLRVCGFKVQDIHGVNVHRLAAGDTLIGGTIQWAEDALTIGAQHGNA</sequence>
<proteinExistence type="predicted"/>
<dbReference type="EMBL" id="VSSQ01081301">
    <property type="protein sequence ID" value="MPN30252.1"/>
    <property type="molecule type" value="Genomic_DNA"/>
</dbReference>
<name>A0A645GW38_9ZZZZ</name>
<accession>A0A645GW38</accession>
<comment type="caution">
    <text evidence="1">The sequence shown here is derived from an EMBL/GenBank/DDBJ whole genome shotgun (WGS) entry which is preliminary data.</text>
</comment>
<gene>
    <name evidence="1" type="ORF">SDC9_177715</name>
</gene>